<dbReference type="RefSeq" id="WP_089409475.1">
    <property type="nucleotide sequence ID" value="NZ_FZOU01000006.1"/>
</dbReference>
<dbReference type="Pfam" id="PF00903">
    <property type="entry name" value="Glyoxalase"/>
    <property type="match status" value="1"/>
</dbReference>
<keyword evidence="3" id="KW-1185">Reference proteome</keyword>
<dbReference type="Gene3D" id="3.10.180.10">
    <property type="entry name" value="2,3-Dihydroxybiphenyl 1,2-Dioxygenase, domain 1"/>
    <property type="match status" value="1"/>
</dbReference>
<organism evidence="2 3">
    <name type="scientific">Granulicella rosea</name>
    <dbReference type="NCBI Taxonomy" id="474952"/>
    <lineage>
        <taxon>Bacteria</taxon>
        <taxon>Pseudomonadati</taxon>
        <taxon>Acidobacteriota</taxon>
        <taxon>Terriglobia</taxon>
        <taxon>Terriglobales</taxon>
        <taxon>Acidobacteriaceae</taxon>
        <taxon>Granulicella</taxon>
    </lineage>
</organism>
<dbReference type="InterPro" id="IPR029068">
    <property type="entry name" value="Glyas_Bleomycin-R_OHBP_Dase"/>
</dbReference>
<dbReference type="PROSITE" id="PS51819">
    <property type="entry name" value="VOC"/>
    <property type="match status" value="1"/>
</dbReference>
<dbReference type="OrthoDB" id="9804235at2"/>
<dbReference type="EMBL" id="FZOU01000006">
    <property type="protein sequence ID" value="SNT25974.1"/>
    <property type="molecule type" value="Genomic_DNA"/>
</dbReference>
<accession>A0A239L8W9</accession>
<evidence type="ECO:0000313" key="2">
    <source>
        <dbReference type="EMBL" id="SNT25974.1"/>
    </source>
</evidence>
<dbReference type="AlphaFoldDB" id="A0A239L8W9"/>
<dbReference type="SUPFAM" id="SSF54593">
    <property type="entry name" value="Glyoxalase/Bleomycin resistance protein/Dihydroxybiphenyl dioxygenase"/>
    <property type="match status" value="1"/>
</dbReference>
<protein>
    <recommendedName>
        <fullName evidence="1">VOC domain-containing protein</fullName>
    </recommendedName>
</protein>
<dbReference type="Proteomes" id="UP000198356">
    <property type="component" value="Unassembled WGS sequence"/>
</dbReference>
<reference evidence="2 3" key="1">
    <citation type="submission" date="2017-06" db="EMBL/GenBank/DDBJ databases">
        <authorList>
            <person name="Kim H.J."/>
            <person name="Triplett B.A."/>
        </authorList>
    </citation>
    <scope>NUCLEOTIDE SEQUENCE [LARGE SCALE GENOMIC DNA]</scope>
    <source>
        <strain evidence="2 3">DSM 18704</strain>
    </source>
</reference>
<dbReference type="PANTHER" id="PTHR33993:SF2">
    <property type="entry name" value="VOC DOMAIN-CONTAINING PROTEIN"/>
    <property type="match status" value="1"/>
</dbReference>
<dbReference type="InterPro" id="IPR037523">
    <property type="entry name" value="VOC_core"/>
</dbReference>
<name>A0A239L8W9_9BACT</name>
<proteinExistence type="predicted"/>
<evidence type="ECO:0000313" key="3">
    <source>
        <dbReference type="Proteomes" id="UP000198356"/>
    </source>
</evidence>
<evidence type="ECO:0000259" key="1">
    <source>
        <dbReference type="PROSITE" id="PS51819"/>
    </source>
</evidence>
<sequence>MGQPVVHFEIGCKDKAKTSQFYAEAFGWTIDPGPMGMIQTGSSDGIQGHIAALGHEPHQFTHFYVQVDDVAETLKKVESLGGKTLVPPVPIPTGTFAWFADVEGNTVGLWKPS</sequence>
<dbReference type="PANTHER" id="PTHR33993">
    <property type="entry name" value="GLYOXALASE-RELATED"/>
    <property type="match status" value="1"/>
</dbReference>
<dbReference type="InterPro" id="IPR052164">
    <property type="entry name" value="Anthracycline_SecMetBiosynth"/>
</dbReference>
<feature type="domain" description="VOC" evidence="1">
    <location>
        <begin position="4"/>
        <end position="112"/>
    </location>
</feature>
<dbReference type="InterPro" id="IPR004360">
    <property type="entry name" value="Glyas_Fos-R_dOase_dom"/>
</dbReference>
<dbReference type="CDD" id="cd07247">
    <property type="entry name" value="SgaA_N_like"/>
    <property type="match status" value="1"/>
</dbReference>
<gene>
    <name evidence="2" type="ORF">SAMN05421770_106142</name>
</gene>